<organism evidence="2 3">
    <name type="scientific">Stylosanthes scabra</name>
    <dbReference type="NCBI Taxonomy" id="79078"/>
    <lineage>
        <taxon>Eukaryota</taxon>
        <taxon>Viridiplantae</taxon>
        <taxon>Streptophyta</taxon>
        <taxon>Embryophyta</taxon>
        <taxon>Tracheophyta</taxon>
        <taxon>Spermatophyta</taxon>
        <taxon>Magnoliopsida</taxon>
        <taxon>eudicotyledons</taxon>
        <taxon>Gunneridae</taxon>
        <taxon>Pentapetalae</taxon>
        <taxon>rosids</taxon>
        <taxon>fabids</taxon>
        <taxon>Fabales</taxon>
        <taxon>Fabaceae</taxon>
        <taxon>Papilionoideae</taxon>
        <taxon>50 kb inversion clade</taxon>
        <taxon>dalbergioids sensu lato</taxon>
        <taxon>Dalbergieae</taxon>
        <taxon>Pterocarpus clade</taxon>
        <taxon>Stylosanthes</taxon>
    </lineage>
</organism>
<evidence type="ECO:0000313" key="3">
    <source>
        <dbReference type="Proteomes" id="UP001341840"/>
    </source>
</evidence>
<sequence>SSLRLCSFFFFSSQSVSAIAKIGDRRRGGTAFKGWVSWMIDRSYQHIALKSLCHVEVVGRLLLPPFDAKLIKEVTRPLAIVHLHYLHQFHYTTILGRRQQWNLGIRVRKLIFVST</sequence>
<evidence type="ECO:0000256" key="1">
    <source>
        <dbReference type="SAM" id="SignalP"/>
    </source>
</evidence>
<reference evidence="2 3" key="1">
    <citation type="journal article" date="2023" name="Plants (Basel)">
        <title>Bridging the Gap: Combining Genomics and Transcriptomics Approaches to Understand Stylosanthes scabra, an Orphan Legume from the Brazilian Caatinga.</title>
        <authorList>
            <person name="Ferreira-Neto J.R.C."/>
            <person name="da Silva M.D."/>
            <person name="Binneck E."/>
            <person name="de Melo N.F."/>
            <person name="da Silva R.H."/>
            <person name="de Melo A.L.T.M."/>
            <person name="Pandolfi V."/>
            <person name="Bustamante F.O."/>
            <person name="Brasileiro-Vidal A.C."/>
            <person name="Benko-Iseppon A.M."/>
        </authorList>
    </citation>
    <scope>NUCLEOTIDE SEQUENCE [LARGE SCALE GENOMIC DNA]</scope>
    <source>
        <tissue evidence="2">Leaves</tissue>
    </source>
</reference>
<evidence type="ECO:0000313" key="2">
    <source>
        <dbReference type="EMBL" id="MED6135789.1"/>
    </source>
</evidence>
<accession>A0ABU6SHD7</accession>
<feature type="non-terminal residue" evidence="2">
    <location>
        <position position="1"/>
    </location>
</feature>
<evidence type="ECO:0008006" key="4">
    <source>
        <dbReference type="Google" id="ProtNLM"/>
    </source>
</evidence>
<dbReference type="EMBL" id="JASCZI010060754">
    <property type="protein sequence ID" value="MED6135789.1"/>
    <property type="molecule type" value="Genomic_DNA"/>
</dbReference>
<comment type="caution">
    <text evidence="2">The sequence shown here is derived from an EMBL/GenBank/DDBJ whole genome shotgun (WGS) entry which is preliminary data.</text>
</comment>
<feature type="chain" id="PRO_5046158954" description="Secreted protein" evidence="1">
    <location>
        <begin position="19"/>
        <end position="115"/>
    </location>
</feature>
<name>A0ABU6SHD7_9FABA</name>
<feature type="signal peptide" evidence="1">
    <location>
        <begin position="1"/>
        <end position="18"/>
    </location>
</feature>
<proteinExistence type="predicted"/>
<dbReference type="Proteomes" id="UP001341840">
    <property type="component" value="Unassembled WGS sequence"/>
</dbReference>
<keyword evidence="3" id="KW-1185">Reference proteome</keyword>
<protein>
    <recommendedName>
        <fullName evidence="4">Secreted protein</fullName>
    </recommendedName>
</protein>
<keyword evidence="1" id="KW-0732">Signal</keyword>
<gene>
    <name evidence="2" type="ORF">PIB30_049937</name>
</gene>